<keyword evidence="1" id="KW-0732">Signal</keyword>
<dbReference type="EMBL" id="JAKLWS010000011">
    <property type="protein sequence ID" value="MCG2589031.1"/>
    <property type="molecule type" value="Genomic_DNA"/>
</dbReference>
<evidence type="ECO:0000313" key="3">
    <source>
        <dbReference type="Proteomes" id="UP001165366"/>
    </source>
</evidence>
<dbReference type="RefSeq" id="WP_237854259.1">
    <property type="nucleotide sequence ID" value="NZ_JAKLWS010000011.1"/>
</dbReference>
<reference evidence="2" key="2">
    <citation type="submission" date="2024-05" db="EMBL/GenBank/DDBJ databases">
        <title>Rhodohalobacter halophilus gen. nov., sp. nov., a moderately halophilic member of the family Balneolaceae.</title>
        <authorList>
            <person name="Xia J."/>
        </authorList>
    </citation>
    <scope>NUCLEOTIDE SEQUENCE</scope>
    <source>
        <strain evidence="2">WB101</strain>
    </source>
</reference>
<gene>
    <name evidence="2" type="ORF">L6773_10660</name>
</gene>
<protein>
    <submittedName>
        <fullName evidence="2">DUF4835 family protein</fullName>
    </submittedName>
</protein>
<evidence type="ECO:0000256" key="1">
    <source>
        <dbReference type="SAM" id="SignalP"/>
    </source>
</evidence>
<name>A0ABS9KDU6_9BACT</name>
<proteinExistence type="predicted"/>
<feature type="chain" id="PRO_5046899543" evidence="1">
    <location>
        <begin position="21"/>
        <end position="298"/>
    </location>
</feature>
<sequence>MVRFLFFSLIGLILPVITLAQEFDCDVSINDRQISGSSYDYISELETALENYINGYRWTNDRYQDQERIRCSWQIVLTGVDDNFNYTAEIALTVRRPIYNTNRESLAILFSDNNWRFYYPQNKNLVHDELQFDDLTSFVDFYVYMMLGYDYDTFSELGGTQYYGQAQSVFEIGQNSGSQGWGRSIGAQRNRYGLINDITSPAYEDFRRAIYIYHRVGLDQFTMQPQEARNEVLRSLEIIRENKQLTNNNYLFDIFFSAKYTEIVAIFRDADAEMRTRAYNILSDVDPAHTSEYEKLQT</sequence>
<dbReference type="Pfam" id="PF16119">
    <property type="entry name" value="DUF4835"/>
    <property type="match status" value="1"/>
</dbReference>
<keyword evidence="3" id="KW-1185">Reference proteome</keyword>
<accession>A0ABS9KDU6</accession>
<feature type="signal peptide" evidence="1">
    <location>
        <begin position="1"/>
        <end position="20"/>
    </location>
</feature>
<comment type="caution">
    <text evidence="2">The sequence shown here is derived from an EMBL/GenBank/DDBJ whole genome shotgun (WGS) entry which is preliminary data.</text>
</comment>
<dbReference type="Proteomes" id="UP001165366">
    <property type="component" value="Unassembled WGS sequence"/>
</dbReference>
<organism evidence="2 3">
    <name type="scientific">Rhodohalobacter sulfatireducens</name>
    <dbReference type="NCBI Taxonomy" id="2911366"/>
    <lineage>
        <taxon>Bacteria</taxon>
        <taxon>Pseudomonadati</taxon>
        <taxon>Balneolota</taxon>
        <taxon>Balneolia</taxon>
        <taxon>Balneolales</taxon>
        <taxon>Balneolaceae</taxon>
        <taxon>Rhodohalobacter</taxon>
    </lineage>
</organism>
<reference evidence="2" key="1">
    <citation type="submission" date="2022-01" db="EMBL/GenBank/DDBJ databases">
        <authorList>
            <person name="Wang Y."/>
        </authorList>
    </citation>
    <scope>NUCLEOTIDE SEQUENCE</scope>
    <source>
        <strain evidence="2">WB101</strain>
    </source>
</reference>
<evidence type="ECO:0000313" key="2">
    <source>
        <dbReference type="EMBL" id="MCG2589031.1"/>
    </source>
</evidence>
<dbReference type="InterPro" id="IPR032274">
    <property type="entry name" value="DUF4835"/>
</dbReference>